<evidence type="ECO:0000259" key="3">
    <source>
        <dbReference type="PROSITE" id="PS50102"/>
    </source>
</evidence>
<dbReference type="SMART" id="SM00360">
    <property type="entry name" value="RRM"/>
    <property type="match status" value="1"/>
</dbReference>
<dbReference type="AlphaFoldDB" id="S7N671"/>
<organism evidence="4 5">
    <name type="scientific">Myotis brandtii</name>
    <name type="common">Brandt's bat</name>
    <dbReference type="NCBI Taxonomy" id="109478"/>
    <lineage>
        <taxon>Eukaryota</taxon>
        <taxon>Metazoa</taxon>
        <taxon>Chordata</taxon>
        <taxon>Craniata</taxon>
        <taxon>Vertebrata</taxon>
        <taxon>Euteleostomi</taxon>
        <taxon>Mammalia</taxon>
        <taxon>Eutheria</taxon>
        <taxon>Laurasiatheria</taxon>
        <taxon>Chiroptera</taxon>
        <taxon>Yangochiroptera</taxon>
        <taxon>Vespertilionidae</taxon>
        <taxon>Myotis</taxon>
    </lineage>
</organism>
<dbReference type="InterPro" id="IPR035979">
    <property type="entry name" value="RBD_domain_sf"/>
</dbReference>
<dbReference type="SUPFAM" id="SSF54928">
    <property type="entry name" value="RNA-binding domain, RBD"/>
    <property type="match status" value="1"/>
</dbReference>
<dbReference type="Pfam" id="PF00076">
    <property type="entry name" value="RRM_1"/>
    <property type="match status" value="1"/>
</dbReference>
<evidence type="ECO:0000313" key="4">
    <source>
        <dbReference type="EMBL" id="EPQ11545.1"/>
    </source>
</evidence>
<proteinExistence type="predicted"/>
<dbReference type="GO" id="GO:0000398">
    <property type="term" value="P:mRNA splicing, via spliceosome"/>
    <property type="evidence" value="ECO:0007669"/>
    <property type="project" value="TreeGrafter"/>
</dbReference>
<keyword evidence="1 2" id="KW-0694">RNA-binding</keyword>
<evidence type="ECO:0000256" key="1">
    <source>
        <dbReference type="ARBA" id="ARBA00022884"/>
    </source>
</evidence>
<dbReference type="Gene3D" id="3.30.70.330">
    <property type="match status" value="1"/>
</dbReference>
<evidence type="ECO:0000256" key="2">
    <source>
        <dbReference type="PROSITE-ProRule" id="PRU00176"/>
    </source>
</evidence>
<dbReference type="InterPro" id="IPR012677">
    <property type="entry name" value="Nucleotide-bd_a/b_plait_sf"/>
</dbReference>
<sequence>MSKSESPKEPEKLWKLFIRGLNFETIDESLQSHFEQWETIADCVVIRPRNTKCSRGFGFVTYATVEEVDAATNECKATQAKEVEVVLETSEVVVEGVLVGMTTLVMEETSVVEVALVAAMVLMDMVAVGMAIRDLLVPEPPLSPAAGTGSACTHCWSQPHLYLLLAPGAGLNRLALSAVQATSVGPDHP</sequence>
<dbReference type="InterPro" id="IPR000504">
    <property type="entry name" value="RRM_dom"/>
</dbReference>
<dbReference type="EMBL" id="KE163326">
    <property type="protein sequence ID" value="EPQ11545.1"/>
    <property type="molecule type" value="Genomic_DNA"/>
</dbReference>
<dbReference type="PROSITE" id="PS50102">
    <property type="entry name" value="RRM"/>
    <property type="match status" value="1"/>
</dbReference>
<dbReference type="GO" id="GO:0071013">
    <property type="term" value="C:catalytic step 2 spliceosome"/>
    <property type="evidence" value="ECO:0007669"/>
    <property type="project" value="TreeGrafter"/>
</dbReference>
<dbReference type="Proteomes" id="UP000052978">
    <property type="component" value="Unassembled WGS sequence"/>
</dbReference>
<feature type="domain" description="RRM" evidence="3">
    <location>
        <begin position="14"/>
        <end position="92"/>
    </location>
</feature>
<name>S7N671_MYOBR</name>
<accession>S7N671</accession>
<dbReference type="PANTHER" id="PTHR48026">
    <property type="entry name" value="HOMOLOGOUS TO DROSOPHILA SQD (SQUID) PROTEIN"/>
    <property type="match status" value="1"/>
</dbReference>
<keyword evidence="5" id="KW-1185">Reference proteome</keyword>
<protein>
    <submittedName>
        <fullName evidence="4">Heterogeneous nuclear ribonucleoprotein A1</fullName>
    </submittedName>
</protein>
<evidence type="ECO:0000313" key="5">
    <source>
        <dbReference type="Proteomes" id="UP000052978"/>
    </source>
</evidence>
<keyword evidence="4" id="KW-0687">Ribonucleoprotein</keyword>
<dbReference type="PANTHER" id="PTHR48026:SF2">
    <property type="entry name" value="HETEROGENEOUS NUCLEAR RIBONUCLEOPROTEIN A1-RELATED"/>
    <property type="match status" value="1"/>
</dbReference>
<gene>
    <name evidence="4" type="ORF">D623_10001632</name>
</gene>
<dbReference type="GO" id="GO:0003730">
    <property type="term" value="F:mRNA 3'-UTR binding"/>
    <property type="evidence" value="ECO:0007669"/>
    <property type="project" value="TreeGrafter"/>
</dbReference>
<reference evidence="4 5" key="1">
    <citation type="journal article" date="2013" name="Nat. Commun.">
        <title>Genome analysis reveals insights into physiology and longevity of the Brandt's bat Myotis brandtii.</title>
        <authorList>
            <person name="Seim I."/>
            <person name="Fang X."/>
            <person name="Xiong Z."/>
            <person name="Lobanov A.V."/>
            <person name="Huang Z."/>
            <person name="Ma S."/>
            <person name="Feng Y."/>
            <person name="Turanov A.A."/>
            <person name="Zhu Y."/>
            <person name="Lenz T.L."/>
            <person name="Gerashchenko M.V."/>
            <person name="Fan D."/>
            <person name="Hee Yim S."/>
            <person name="Yao X."/>
            <person name="Jordan D."/>
            <person name="Xiong Y."/>
            <person name="Ma Y."/>
            <person name="Lyapunov A.N."/>
            <person name="Chen G."/>
            <person name="Kulakova O.I."/>
            <person name="Sun Y."/>
            <person name="Lee S.G."/>
            <person name="Bronson R.T."/>
            <person name="Moskalev A.A."/>
            <person name="Sunyaev S.R."/>
            <person name="Zhang G."/>
            <person name="Krogh A."/>
            <person name="Wang J."/>
            <person name="Gladyshev V.N."/>
        </authorList>
    </citation>
    <scope>NUCLEOTIDE SEQUENCE [LARGE SCALE GENOMIC DNA]</scope>
</reference>